<sequence length="96" mass="10603">MQGMLTTLLNPKVAFFYLAFLPQFVNPSQNHVPMQLFVLGLVFNITGLAVDSSIALLASLLSRWLKNHAGTSRFMHWLTGGVFVGLGVRLALTQRT</sequence>
<evidence type="ECO:0008006" key="9">
    <source>
        <dbReference type="Google" id="ProtNLM"/>
    </source>
</evidence>
<keyword evidence="8" id="KW-1185">Reference proteome</keyword>
<protein>
    <recommendedName>
        <fullName evidence="9">Lysine transporter LysE</fullName>
    </recommendedName>
</protein>
<evidence type="ECO:0000256" key="3">
    <source>
        <dbReference type="ARBA" id="ARBA00022692"/>
    </source>
</evidence>
<dbReference type="InterPro" id="IPR001123">
    <property type="entry name" value="LeuE-type"/>
</dbReference>
<gene>
    <name evidence="7" type="ORF">KDW_54440</name>
</gene>
<dbReference type="GO" id="GO:0005886">
    <property type="term" value="C:plasma membrane"/>
    <property type="evidence" value="ECO:0007669"/>
    <property type="project" value="UniProtKB-SubCell"/>
</dbReference>
<dbReference type="GO" id="GO:0015171">
    <property type="term" value="F:amino acid transmembrane transporter activity"/>
    <property type="evidence" value="ECO:0007669"/>
    <property type="project" value="TreeGrafter"/>
</dbReference>
<dbReference type="AlphaFoldDB" id="A0A5J4KVV1"/>
<keyword evidence="3 6" id="KW-0812">Transmembrane</keyword>
<feature type="transmembrane region" description="Helical" evidence="6">
    <location>
        <begin position="74"/>
        <end position="92"/>
    </location>
</feature>
<comment type="caution">
    <text evidence="7">The sequence shown here is derived from an EMBL/GenBank/DDBJ whole genome shotgun (WGS) entry which is preliminary data.</text>
</comment>
<evidence type="ECO:0000256" key="2">
    <source>
        <dbReference type="ARBA" id="ARBA00022475"/>
    </source>
</evidence>
<reference evidence="7 8" key="1">
    <citation type="submission" date="2019-10" db="EMBL/GenBank/DDBJ databases">
        <title>Dictyobacter vulcani sp. nov., within the class Ktedonobacteria, isolated from soil of volcanic Mt. Zao.</title>
        <authorList>
            <person name="Zheng Y."/>
            <person name="Wang C.M."/>
            <person name="Sakai Y."/>
            <person name="Abe K."/>
            <person name="Yokota A."/>
            <person name="Yabe S."/>
        </authorList>
    </citation>
    <scope>NUCLEOTIDE SEQUENCE [LARGE SCALE GENOMIC DNA]</scope>
    <source>
        <strain evidence="7 8">W12</strain>
    </source>
</reference>
<dbReference type="Pfam" id="PF01810">
    <property type="entry name" value="LysE"/>
    <property type="match status" value="1"/>
</dbReference>
<keyword evidence="5 6" id="KW-0472">Membrane</keyword>
<evidence type="ECO:0000256" key="6">
    <source>
        <dbReference type="SAM" id="Phobius"/>
    </source>
</evidence>
<dbReference type="PANTHER" id="PTHR30086:SF20">
    <property type="entry name" value="ARGININE EXPORTER PROTEIN ARGO-RELATED"/>
    <property type="match status" value="1"/>
</dbReference>
<evidence type="ECO:0000256" key="5">
    <source>
        <dbReference type="ARBA" id="ARBA00023136"/>
    </source>
</evidence>
<keyword evidence="4 6" id="KW-1133">Transmembrane helix</keyword>
<comment type="subcellular location">
    <subcellularLocation>
        <location evidence="1">Cell membrane</location>
        <topology evidence="1">Multi-pass membrane protein</topology>
    </subcellularLocation>
</comment>
<dbReference type="Proteomes" id="UP000326912">
    <property type="component" value="Unassembled WGS sequence"/>
</dbReference>
<evidence type="ECO:0000313" key="8">
    <source>
        <dbReference type="Proteomes" id="UP000326912"/>
    </source>
</evidence>
<name>A0A5J4KVV1_9CHLR</name>
<feature type="transmembrane region" description="Helical" evidence="6">
    <location>
        <begin position="37"/>
        <end position="62"/>
    </location>
</feature>
<evidence type="ECO:0000256" key="1">
    <source>
        <dbReference type="ARBA" id="ARBA00004651"/>
    </source>
</evidence>
<dbReference type="EMBL" id="BKZW01000003">
    <property type="protein sequence ID" value="GER91282.1"/>
    <property type="molecule type" value="Genomic_DNA"/>
</dbReference>
<evidence type="ECO:0000256" key="4">
    <source>
        <dbReference type="ARBA" id="ARBA00022989"/>
    </source>
</evidence>
<dbReference type="PANTHER" id="PTHR30086">
    <property type="entry name" value="ARGININE EXPORTER PROTEIN ARGO"/>
    <property type="match status" value="1"/>
</dbReference>
<proteinExistence type="predicted"/>
<accession>A0A5J4KVV1</accession>
<keyword evidence="2" id="KW-1003">Cell membrane</keyword>
<evidence type="ECO:0000313" key="7">
    <source>
        <dbReference type="EMBL" id="GER91282.1"/>
    </source>
</evidence>
<organism evidence="7 8">
    <name type="scientific">Dictyobacter vulcani</name>
    <dbReference type="NCBI Taxonomy" id="2607529"/>
    <lineage>
        <taxon>Bacteria</taxon>
        <taxon>Bacillati</taxon>
        <taxon>Chloroflexota</taxon>
        <taxon>Ktedonobacteria</taxon>
        <taxon>Ktedonobacterales</taxon>
        <taxon>Dictyobacteraceae</taxon>
        <taxon>Dictyobacter</taxon>
    </lineage>
</organism>